<accession>A0A239AAN7</accession>
<dbReference type="Proteomes" id="UP000198420">
    <property type="component" value="Unassembled WGS sequence"/>
</dbReference>
<protein>
    <submittedName>
        <fullName evidence="3">Uncharacterized protein</fullName>
    </submittedName>
</protein>
<name>A0A239AAN7_9ACTN</name>
<dbReference type="OrthoDB" id="3483598at2"/>
<feature type="transmembrane region" description="Helical" evidence="2">
    <location>
        <begin position="170"/>
        <end position="193"/>
    </location>
</feature>
<gene>
    <name evidence="3" type="ORF">SAMN06265355_108319</name>
</gene>
<keyword evidence="2" id="KW-0472">Membrane</keyword>
<proteinExistence type="predicted"/>
<dbReference type="AlphaFoldDB" id="A0A239AAN7"/>
<feature type="transmembrane region" description="Helical" evidence="2">
    <location>
        <begin position="70"/>
        <end position="96"/>
    </location>
</feature>
<organism evidence="3 4">
    <name type="scientific">Actinomadura mexicana</name>
    <dbReference type="NCBI Taxonomy" id="134959"/>
    <lineage>
        <taxon>Bacteria</taxon>
        <taxon>Bacillati</taxon>
        <taxon>Actinomycetota</taxon>
        <taxon>Actinomycetes</taxon>
        <taxon>Streptosporangiales</taxon>
        <taxon>Thermomonosporaceae</taxon>
        <taxon>Actinomadura</taxon>
    </lineage>
</organism>
<keyword evidence="2" id="KW-0812">Transmembrane</keyword>
<evidence type="ECO:0000256" key="1">
    <source>
        <dbReference type="SAM" id="MobiDB-lite"/>
    </source>
</evidence>
<evidence type="ECO:0000313" key="3">
    <source>
        <dbReference type="EMBL" id="SNR92660.1"/>
    </source>
</evidence>
<sequence length="211" mass="21949">MPDSSFGRNSGGLPGRHAGRPAPRPWERSFRCPSAARRRPTEAPPRRYEDFVALHEEISREGSGTPLRPLWWTGVSAALAGGGLAFAMTIGLRSAFGVEVPVFAGANTAAAPAATSYALCASAATIQATALMHLLLSSAARPVRAFAWIGGIAVALLTILPFTLHARLDAALATSAINLAGGSAVVALLCAVVSATSRQFPWDGPVRRGRP</sequence>
<feature type="transmembrane region" description="Helical" evidence="2">
    <location>
        <begin position="145"/>
        <end position="164"/>
    </location>
</feature>
<dbReference type="RefSeq" id="WP_089313731.1">
    <property type="nucleotide sequence ID" value="NZ_FZNP01000008.1"/>
</dbReference>
<keyword evidence="4" id="KW-1185">Reference proteome</keyword>
<dbReference type="EMBL" id="FZNP01000008">
    <property type="protein sequence ID" value="SNR92660.1"/>
    <property type="molecule type" value="Genomic_DNA"/>
</dbReference>
<evidence type="ECO:0000256" key="2">
    <source>
        <dbReference type="SAM" id="Phobius"/>
    </source>
</evidence>
<reference evidence="4" key="1">
    <citation type="submission" date="2017-06" db="EMBL/GenBank/DDBJ databases">
        <authorList>
            <person name="Varghese N."/>
            <person name="Submissions S."/>
        </authorList>
    </citation>
    <scope>NUCLEOTIDE SEQUENCE [LARGE SCALE GENOMIC DNA]</scope>
    <source>
        <strain evidence="4">DSM 44485</strain>
    </source>
</reference>
<keyword evidence="2" id="KW-1133">Transmembrane helix</keyword>
<evidence type="ECO:0000313" key="4">
    <source>
        <dbReference type="Proteomes" id="UP000198420"/>
    </source>
</evidence>
<feature type="region of interest" description="Disordered" evidence="1">
    <location>
        <begin position="1"/>
        <end position="43"/>
    </location>
</feature>